<dbReference type="AlphaFoldDB" id="A0A379PJP3"/>
<dbReference type="Proteomes" id="UP000254978">
    <property type="component" value="Unassembled WGS sequence"/>
</dbReference>
<evidence type="ECO:0000313" key="3">
    <source>
        <dbReference type="Proteomes" id="UP000254978"/>
    </source>
</evidence>
<evidence type="ECO:0000313" key="2">
    <source>
        <dbReference type="EMBL" id="SUE94954.1"/>
    </source>
</evidence>
<organism evidence="2 3">
    <name type="scientific">Mycolicibacterium tokaiense</name>
    <dbReference type="NCBI Taxonomy" id="39695"/>
    <lineage>
        <taxon>Bacteria</taxon>
        <taxon>Bacillati</taxon>
        <taxon>Actinomycetota</taxon>
        <taxon>Actinomycetes</taxon>
        <taxon>Mycobacteriales</taxon>
        <taxon>Mycobacteriaceae</taxon>
        <taxon>Mycolicibacterium</taxon>
    </lineage>
</organism>
<dbReference type="EMBL" id="UGQT01000001">
    <property type="protein sequence ID" value="STZ58136.1"/>
    <property type="molecule type" value="Genomic_DNA"/>
</dbReference>
<dbReference type="Pfam" id="PF13692">
    <property type="entry name" value="Glyco_trans_1_4"/>
    <property type="match status" value="1"/>
</dbReference>
<evidence type="ECO:0008006" key="4">
    <source>
        <dbReference type="Google" id="ProtNLM"/>
    </source>
</evidence>
<dbReference type="RefSeq" id="WP_115278097.1">
    <property type="nucleotide sequence ID" value="NZ_AP022600.1"/>
</dbReference>
<dbReference type="EMBL" id="UGQT01000010">
    <property type="protein sequence ID" value="SUE94954.1"/>
    <property type="molecule type" value="Genomic_DNA"/>
</dbReference>
<protein>
    <recommendedName>
        <fullName evidence="4">Glycosyltransferase</fullName>
    </recommendedName>
</protein>
<sequence length="316" mass="35280">MGVDVHFFHLRWEGANRYAKVLSYFVKAFRTLLLLSKRRPTFVILQLPPTPALYVCALYVRIARIPLVVDCHNAAIMEHWGRWPLTGALLRRATVLAHNDHVATLAAQSFDLEPVVLRTGIMSADPDAAQGDETLKRLKLESQSYVLLPWSLHTDEPLEEALSAIRQMPTQRFVLTGDPRKIDPALASHLPPNLSVPGYLPTADFNELFAHAAAVLVLTTRELTQLSGMAEAMAFEVPAVISDTKTTRYLYDTAPVYVANEPDSIRAGLEEVLRTREVCIAELKTLRSKTEEEFERQVRTLIQTIGDARAPGSRCG</sequence>
<dbReference type="OrthoDB" id="5418395at2"/>
<gene>
    <name evidence="1" type="ORF">NCTC10821_01642</name>
    <name evidence="2" type="ORF">NCTC10821_06253</name>
</gene>
<keyword evidence="3" id="KW-1185">Reference proteome</keyword>
<accession>A0A379PJP3</accession>
<reference evidence="2 3" key="1">
    <citation type="submission" date="2018-06" db="EMBL/GenBank/DDBJ databases">
        <authorList>
            <consortium name="Pathogen Informatics"/>
            <person name="Doyle S."/>
        </authorList>
    </citation>
    <scope>NUCLEOTIDE SEQUENCE [LARGE SCALE GENOMIC DNA]</scope>
    <source>
        <strain evidence="2 3">NCTC10821</strain>
    </source>
</reference>
<evidence type="ECO:0000313" key="1">
    <source>
        <dbReference type="EMBL" id="STZ58136.1"/>
    </source>
</evidence>
<dbReference type="SUPFAM" id="SSF53756">
    <property type="entry name" value="UDP-Glycosyltransferase/glycogen phosphorylase"/>
    <property type="match status" value="1"/>
</dbReference>
<proteinExistence type="predicted"/>
<dbReference type="Gene3D" id="3.40.50.2000">
    <property type="entry name" value="Glycogen Phosphorylase B"/>
    <property type="match status" value="2"/>
</dbReference>
<name>A0A379PJP3_9MYCO</name>